<dbReference type="InterPro" id="IPR019405">
    <property type="entry name" value="Lactonase_7-beta_prop"/>
</dbReference>
<name>A0A409XKL3_PSICY</name>
<evidence type="ECO:0000313" key="2">
    <source>
        <dbReference type="EMBL" id="PPQ91256.1"/>
    </source>
</evidence>
<evidence type="ECO:0000313" key="3">
    <source>
        <dbReference type="Proteomes" id="UP000283269"/>
    </source>
</evidence>
<dbReference type="OrthoDB" id="9972196at2759"/>
<dbReference type="PANTHER" id="PTHR30344">
    <property type="entry name" value="6-PHOSPHOGLUCONOLACTONASE-RELATED"/>
    <property type="match status" value="1"/>
</dbReference>
<sequence>MVHHVLVASYSNNIVTLAFDPETSALDVSSNITVGHHPSWITSHPSHPSIVWTGLEQSEGKILALYHDDNGNLTKVVEVISSGQDPCCLLALENEVLVANYSSGSVAVLPVSGNPFQVTAVPTTVQLSGFGPNKSRQEGSHPHQVILHEEYQEVFVPDLGSDCVSRLKKSNDGSWKLAGHVGIEAGGGPRHVAFYNGHLFTLLELTSKVVRHRLPPLPDLPKFIKSVPTMSNPPPTPNDMLAAEILIPTPNTSFPTPYLYLSNRNDPSPEGDIISIFSIEDPDGLELIAEVRSGLKHVRGLAFGGPDDKYLIAGGANGGGVKVFERINGGKSLKVITSNDSVQAPTGFLWLERI</sequence>
<gene>
    <name evidence="2" type="ORF">CVT25_006373</name>
</gene>
<dbReference type="Pfam" id="PF10282">
    <property type="entry name" value="Lactonase"/>
    <property type="match status" value="1"/>
</dbReference>
<dbReference type="EMBL" id="NHYD01001404">
    <property type="protein sequence ID" value="PPQ91256.1"/>
    <property type="molecule type" value="Genomic_DNA"/>
</dbReference>
<dbReference type="PANTHER" id="PTHR30344:SF7">
    <property type="entry name" value="DUF2415 DOMAIN-CONTAINING PROTEIN"/>
    <property type="match status" value="1"/>
</dbReference>
<dbReference type="Proteomes" id="UP000283269">
    <property type="component" value="Unassembled WGS sequence"/>
</dbReference>
<dbReference type="InterPro" id="IPR050282">
    <property type="entry name" value="Cycloisomerase_2"/>
</dbReference>
<proteinExistence type="inferred from homology"/>
<organism evidence="2 3">
    <name type="scientific">Psilocybe cyanescens</name>
    <dbReference type="NCBI Taxonomy" id="93625"/>
    <lineage>
        <taxon>Eukaryota</taxon>
        <taxon>Fungi</taxon>
        <taxon>Dikarya</taxon>
        <taxon>Basidiomycota</taxon>
        <taxon>Agaricomycotina</taxon>
        <taxon>Agaricomycetes</taxon>
        <taxon>Agaricomycetidae</taxon>
        <taxon>Agaricales</taxon>
        <taxon>Agaricineae</taxon>
        <taxon>Strophariaceae</taxon>
        <taxon>Psilocybe</taxon>
    </lineage>
</organism>
<dbReference type="SUPFAM" id="SSF75011">
    <property type="entry name" value="3-carboxy-cis,cis-mucoante lactonizing enzyme"/>
    <property type="match status" value="1"/>
</dbReference>
<reference evidence="2 3" key="1">
    <citation type="journal article" date="2018" name="Evol. Lett.">
        <title>Horizontal gene cluster transfer increased hallucinogenic mushroom diversity.</title>
        <authorList>
            <person name="Reynolds H.T."/>
            <person name="Vijayakumar V."/>
            <person name="Gluck-Thaler E."/>
            <person name="Korotkin H.B."/>
            <person name="Matheny P.B."/>
            <person name="Slot J.C."/>
        </authorList>
    </citation>
    <scope>NUCLEOTIDE SEQUENCE [LARGE SCALE GENOMIC DNA]</scope>
    <source>
        <strain evidence="2 3">2631</strain>
    </source>
</reference>
<evidence type="ECO:0000256" key="1">
    <source>
        <dbReference type="ARBA" id="ARBA00005564"/>
    </source>
</evidence>
<dbReference type="Gene3D" id="2.130.10.10">
    <property type="entry name" value="YVTN repeat-like/Quinoprotein amine dehydrogenase"/>
    <property type="match status" value="1"/>
</dbReference>
<keyword evidence="3" id="KW-1185">Reference proteome</keyword>
<dbReference type="STRING" id="93625.A0A409XKL3"/>
<accession>A0A409XKL3</accession>
<protein>
    <recommendedName>
        <fullName evidence="4">6-phosphogluconolactonase</fullName>
    </recommendedName>
</protein>
<dbReference type="AlphaFoldDB" id="A0A409XKL3"/>
<dbReference type="GO" id="GO:0017057">
    <property type="term" value="F:6-phosphogluconolactonase activity"/>
    <property type="evidence" value="ECO:0007669"/>
    <property type="project" value="TreeGrafter"/>
</dbReference>
<evidence type="ECO:0008006" key="4">
    <source>
        <dbReference type="Google" id="ProtNLM"/>
    </source>
</evidence>
<dbReference type="InParanoid" id="A0A409XKL3"/>
<comment type="similarity">
    <text evidence="1">Belongs to the cycloisomerase 2 family.</text>
</comment>
<dbReference type="InterPro" id="IPR015943">
    <property type="entry name" value="WD40/YVTN_repeat-like_dom_sf"/>
</dbReference>
<comment type="caution">
    <text evidence="2">The sequence shown here is derived from an EMBL/GenBank/DDBJ whole genome shotgun (WGS) entry which is preliminary data.</text>
</comment>